<protein>
    <submittedName>
        <fullName evidence="1">Uncharacterized protein</fullName>
    </submittedName>
</protein>
<organism evidence="1 2">
    <name type="scientific">Catellatospora chokoriensis</name>
    <dbReference type="NCBI Taxonomy" id="310353"/>
    <lineage>
        <taxon>Bacteria</taxon>
        <taxon>Bacillati</taxon>
        <taxon>Actinomycetota</taxon>
        <taxon>Actinomycetes</taxon>
        <taxon>Micromonosporales</taxon>
        <taxon>Micromonosporaceae</taxon>
        <taxon>Catellatospora</taxon>
    </lineage>
</organism>
<sequence length="61" mass="6679">MAGPTPEPPEQRALADVSPLGIHELLDRSDPVLIEAVTQLIPLLRRSSDVRLGWHSAIDVE</sequence>
<dbReference type="RefSeq" id="WP_191838089.1">
    <property type="nucleotide sequence ID" value="NZ_BAAALB010000003.1"/>
</dbReference>
<gene>
    <name evidence="1" type="ORF">Cch02nite_66710</name>
</gene>
<keyword evidence="2" id="KW-1185">Reference proteome</keyword>
<dbReference type="EMBL" id="BONG01000058">
    <property type="protein sequence ID" value="GIF93227.1"/>
    <property type="molecule type" value="Genomic_DNA"/>
</dbReference>
<name>A0A8J3JY16_9ACTN</name>
<proteinExistence type="predicted"/>
<evidence type="ECO:0000313" key="1">
    <source>
        <dbReference type="EMBL" id="GIF93227.1"/>
    </source>
</evidence>
<dbReference type="Proteomes" id="UP000619293">
    <property type="component" value="Unassembled WGS sequence"/>
</dbReference>
<accession>A0A8J3JY16</accession>
<reference evidence="1 2" key="1">
    <citation type="submission" date="2021-01" db="EMBL/GenBank/DDBJ databases">
        <title>Whole genome shotgun sequence of Catellatospora chokoriensis NBRC 107358.</title>
        <authorList>
            <person name="Komaki H."/>
            <person name="Tamura T."/>
        </authorList>
    </citation>
    <scope>NUCLEOTIDE SEQUENCE [LARGE SCALE GENOMIC DNA]</scope>
    <source>
        <strain evidence="1 2">NBRC 107358</strain>
    </source>
</reference>
<evidence type="ECO:0000313" key="2">
    <source>
        <dbReference type="Proteomes" id="UP000619293"/>
    </source>
</evidence>
<dbReference type="AlphaFoldDB" id="A0A8J3JY16"/>
<comment type="caution">
    <text evidence="1">The sequence shown here is derived from an EMBL/GenBank/DDBJ whole genome shotgun (WGS) entry which is preliminary data.</text>
</comment>